<evidence type="ECO:0000256" key="1">
    <source>
        <dbReference type="ARBA" id="ARBA00008918"/>
    </source>
</evidence>
<dbReference type="PANTHER" id="PTHR12901:SF10">
    <property type="entry name" value="COENZYME Q-BINDING PROTEIN COQ10, MITOCHONDRIAL"/>
    <property type="match status" value="1"/>
</dbReference>
<gene>
    <name evidence="3" type="ORF">IQ26_02044</name>
</gene>
<accession>A0A562P413</accession>
<dbReference type="OrthoDB" id="9804759at2"/>
<comment type="caution">
    <text evidence="3">The sequence shown here is derived from an EMBL/GenBank/DDBJ whole genome shotgun (WGS) entry which is preliminary data.</text>
</comment>
<name>A0A562P413_9HYPH</name>
<proteinExistence type="inferred from homology"/>
<evidence type="ECO:0000313" key="3">
    <source>
        <dbReference type="EMBL" id="TWI39194.1"/>
    </source>
</evidence>
<keyword evidence="4" id="KW-1185">Reference proteome</keyword>
<organism evidence="3 4">
    <name type="scientific">Mesorhizobium tianshanense</name>
    <dbReference type="NCBI Taxonomy" id="39844"/>
    <lineage>
        <taxon>Bacteria</taxon>
        <taxon>Pseudomonadati</taxon>
        <taxon>Pseudomonadota</taxon>
        <taxon>Alphaproteobacteria</taxon>
        <taxon>Hyphomicrobiales</taxon>
        <taxon>Phyllobacteriaceae</taxon>
        <taxon>Mesorhizobium</taxon>
    </lineage>
</organism>
<sequence>MPQFEAHRRVAHTPEQMFALVADVESYPQFLPLCEALTVRSRKERDGRTLLIADMSIGYKAIRETFTTQVFLKPDENAIDVKYIDGPFKYLSNVWRFEPADGGCNVCFFIDYEFKSRILGAVMGTMFDRAFRMFSEAFEKRADAIYGAAPAA</sequence>
<dbReference type="Proteomes" id="UP000317122">
    <property type="component" value="Unassembled WGS sequence"/>
</dbReference>
<reference evidence="3 4" key="1">
    <citation type="journal article" date="2015" name="Stand. Genomic Sci.">
        <title>Genomic Encyclopedia of Bacterial and Archaeal Type Strains, Phase III: the genomes of soil and plant-associated and newly described type strains.</title>
        <authorList>
            <person name="Whitman W.B."/>
            <person name="Woyke T."/>
            <person name="Klenk H.P."/>
            <person name="Zhou Y."/>
            <person name="Lilburn T.G."/>
            <person name="Beck B.J."/>
            <person name="De Vos P."/>
            <person name="Vandamme P."/>
            <person name="Eisen J.A."/>
            <person name="Garrity G."/>
            <person name="Hugenholtz P."/>
            <person name="Kyrpides N.C."/>
        </authorList>
    </citation>
    <scope>NUCLEOTIDE SEQUENCE [LARGE SCALE GENOMIC DNA]</scope>
    <source>
        <strain evidence="3 4">CGMCC 1.2546</strain>
    </source>
</reference>
<dbReference type="InterPro" id="IPR023393">
    <property type="entry name" value="START-like_dom_sf"/>
</dbReference>
<evidence type="ECO:0000313" key="4">
    <source>
        <dbReference type="Proteomes" id="UP000317122"/>
    </source>
</evidence>
<dbReference type="GO" id="GO:0045333">
    <property type="term" value="P:cellular respiration"/>
    <property type="evidence" value="ECO:0007669"/>
    <property type="project" value="InterPro"/>
</dbReference>
<dbReference type="InterPro" id="IPR005031">
    <property type="entry name" value="COQ10_START"/>
</dbReference>
<dbReference type="AlphaFoldDB" id="A0A562P413"/>
<comment type="similarity">
    <text evidence="1">Belongs to the ribosome association toxin RatA family.</text>
</comment>
<dbReference type="PANTHER" id="PTHR12901">
    <property type="entry name" value="SPERM PROTEIN HOMOLOG"/>
    <property type="match status" value="1"/>
</dbReference>
<dbReference type="Pfam" id="PF03364">
    <property type="entry name" value="Polyketide_cyc"/>
    <property type="match status" value="1"/>
</dbReference>
<dbReference type="CDD" id="cd07813">
    <property type="entry name" value="COQ10p_like"/>
    <property type="match status" value="1"/>
</dbReference>
<dbReference type="SUPFAM" id="SSF55961">
    <property type="entry name" value="Bet v1-like"/>
    <property type="match status" value="1"/>
</dbReference>
<dbReference type="RefSeq" id="WP_145716450.1">
    <property type="nucleotide sequence ID" value="NZ_BSPF01000131.1"/>
</dbReference>
<evidence type="ECO:0000259" key="2">
    <source>
        <dbReference type="Pfam" id="PF03364"/>
    </source>
</evidence>
<feature type="domain" description="Coenzyme Q-binding protein COQ10 START" evidence="2">
    <location>
        <begin position="10"/>
        <end position="139"/>
    </location>
</feature>
<dbReference type="EMBL" id="VLKT01000010">
    <property type="protein sequence ID" value="TWI39194.1"/>
    <property type="molecule type" value="Genomic_DNA"/>
</dbReference>
<protein>
    <submittedName>
        <fullName evidence="3">Coenzyme Q-binding protein COQ10</fullName>
    </submittedName>
</protein>
<dbReference type="GO" id="GO:0048039">
    <property type="term" value="F:ubiquinone binding"/>
    <property type="evidence" value="ECO:0007669"/>
    <property type="project" value="InterPro"/>
</dbReference>
<dbReference type="Gene3D" id="3.30.530.20">
    <property type="match status" value="1"/>
</dbReference>
<dbReference type="InterPro" id="IPR044996">
    <property type="entry name" value="COQ10-like"/>
</dbReference>